<dbReference type="Proteomes" id="UP000887159">
    <property type="component" value="Unassembled WGS sequence"/>
</dbReference>
<dbReference type="AlphaFoldDB" id="A0A8X6WA67"/>
<feature type="region of interest" description="Disordered" evidence="1">
    <location>
        <begin position="52"/>
        <end position="79"/>
    </location>
</feature>
<evidence type="ECO:0000313" key="2">
    <source>
        <dbReference type="EMBL" id="GFY30822.1"/>
    </source>
</evidence>
<proteinExistence type="predicted"/>
<accession>A0A8X6WA67</accession>
<dbReference type="EMBL" id="BMAU01021394">
    <property type="protein sequence ID" value="GFY30822.1"/>
    <property type="molecule type" value="Genomic_DNA"/>
</dbReference>
<comment type="caution">
    <text evidence="2">The sequence shown here is derived from an EMBL/GenBank/DDBJ whole genome shotgun (WGS) entry which is preliminary data.</text>
</comment>
<evidence type="ECO:0000313" key="3">
    <source>
        <dbReference type="Proteomes" id="UP000887159"/>
    </source>
</evidence>
<name>A0A8X6WA67_TRICX</name>
<evidence type="ECO:0000256" key="1">
    <source>
        <dbReference type="SAM" id="MobiDB-lite"/>
    </source>
</evidence>
<protein>
    <submittedName>
        <fullName evidence="2">Uncharacterized protein</fullName>
    </submittedName>
</protein>
<gene>
    <name evidence="2" type="ORF">TNCV_3119821</name>
</gene>
<reference evidence="2" key="1">
    <citation type="submission" date="2020-08" db="EMBL/GenBank/DDBJ databases">
        <title>Multicomponent nature underlies the extraordinary mechanical properties of spider dragline silk.</title>
        <authorList>
            <person name="Kono N."/>
            <person name="Nakamura H."/>
            <person name="Mori M."/>
            <person name="Yoshida Y."/>
            <person name="Ohtoshi R."/>
            <person name="Malay A.D."/>
            <person name="Moran D.A.P."/>
            <person name="Tomita M."/>
            <person name="Numata K."/>
            <person name="Arakawa K."/>
        </authorList>
    </citation>
    <scope>NUCLEOTIDE SEQUENCE</scope>
</reference>
<organism evidence="2 3">
    <name type="scientific">Trichonephila clavipes</name>
    <name type="common">Golden silk orbweaver</name>
    <name type="synonym">Nephila clavipes</name>
    <dbReference type="NCBI Taxonomy" id="2585209"/>
    <lineage>
        <taxon>Eukaryota</taxon>
        <taxon>Metazoa</taxon>
        <taxon>Ecdysozoa</taxon>
        <taxon>Arthropoda</taxon>
        <taxon>Chelicerata</taxon>
        <taxon>Arachnida</taxon>
        <taxon>Araneae</taxon>
        <taxon>Araneomorphae</taxon>
        <taxon>Entelegynae</taxon>
        <taxon>Araneoidea</taxon>
        <taxon>Nephilidae</taxon>
        <taxon>Trichonephila</taxon>
    </lineage>
</organism>
<sequence>MPRVRSRNACQHVSDFDKGLIVAYWDCGLSYHSIAAKVLRDPTDCQQNMESNRIWNQDSNTERRTESQQPPIAMSLNNRKRLVHGCPATNLSPYASHYG</sequence>
<keyword evidence="3" id="KW-1185">Reference proteome</keyword>